<evidence type="ECO:0000256" key="2">
    <source>
        <dbReference type="ARBA" id="ARBA00023125"/>
    </source>
</evidence>
<proteinExistence type="predicted"/>
<dbReference type="AlphaFoldDB" id="A0A6J6X2Y6"/>
<reference evidence="5" key="1">
    <citation type="submission" date="2020-05" db="EMBL/GenBank/DDBJ databases">
        <authorList>
            <person name="Chiriac C."/>
            <person name="Salcher M."/>
            <person name="Ghai R."/>
            <person name="Kavagutti S V."/>
        </authorList>
    </citation>
    <scope>NUCLEOTIDE SEQUENCE</scope>
</reference>
<dbReference type="Pfam" id="PF00440">
    <property type="entry name" value="TetR_N"/>
    <property type="match status" value="1"/>
</dbReference>
<dbReference type="GO" id="GO:0000976">
    <property type="term" value="F:transcription cis-regulatory region binding"/>
    <property type="evidence" value="ECO:0007669"/>
    <property type="project" value="TreeGrafter"/>
</dbReference>
<dbReference type="EMBL" id="CAFAAB010000142">
    <property type="protein sequence ID" value="CAB4790395.1"/>
    <property type="molecule type" value="Genomic_DNA"/>
</dbReference>
<feature type="domain" description="HTH tetR-type" evidence="4">
    <location>
        <begin position="1"/>
        <end position="61"/>
    </location>
</feature>
<dbReference type="PRINTS" id="PR00455">
    <property type="entry name" value="HTHTETR"/>
</dbReference>
<dbReference type="SUPFAM" id="SSF46689">
    <property type="entry name" value="Homeodomain-like"/>
    <property type="match status" value="1"/>
</dbReference>
<dbReference type="Gene3D" id="1.10.357.10">
    <property type="entry name" value="Tetracycline Repressor, domain 2"/>
    <property type="match status" value="1"/>
</dbReference>
<sequence>MPLRQPILDAAVKELQEFSEAGFRVTRVAEEAGCVVSVLYHHFENREGLIDAALIEIMRREAEEVETIYREIDTMLSGVTTIEQAFETYVRLAHGSGGTVRRALDAQILTAVQTRTSVRRAWGELSAKVQAANEHLLTVLVQRGFIDTTLDIPALALLMRGLDFSRTLEESVEQPTIAFEQWVAVMRLFASRVMAPR</sequence>
<dbReference type="PANTHER" id="PTHR30055:SF234">
    <property type="entry name" value="HTH-TYPE TRANSCRIPTIONAL REGULATOR BETI"/>
    <property type="match status" value="1"/>
</dbReference>
<dbReference type="InterPro" id="IPR001647">
    <property type="entry name" value="HTH_TetR"/>
</dbReference>
<dbReference type="PANTHER" id="PTHR30055">
    <property type="entry name" value="HTH-TYPE TRANSCRIPTIONAL REGULATOR RUTR"/>
    <property type="match status" value="1"/>
</dbReference>
<protein>
    <submittedName>
        <fullName evidence="5">Unannotated protein</fullName>
    </submittedName>
</protein>
<keyword evidence="1" id="KW-0805">Transcription regulation</keyword>
<keyword evidence="2" id="KW-0238">DNA-binding</keyword>
<keyword evidence="3" id="KW-0804">Transcription</keyword>
<evidence type="ECO:0000256" key="3">
    <source>
        <dbReference type="ARBA" id="ARBA00023163"/>
    </source>
</evidence>
<dbReference type="GO" id="GO:0003700">
    <property type="term" value="F:DNA-binding transcription factor activity"/>
    <property type="evidence" value="ECO:0007669"/>
    <property type="project" value="TreeGrafter"/>
</dbReference>
<gene>
    <name evidence="5" type="ORF">UFOPK2958_01136</name>
</gene>
<evidence type="ECO:0000256" key="1">
    <source>
        <dbReference type="ARBA" id="ARBA00023015"/>
    </source>
</evidence>
<name>A0A6J6X2Y6_9ZZZZ</name>
<evidence type="ECO:0000313" key="5">
    <source>
        <dbReference type="EMBL" id="CAB4790395.1"/>
    </source>
</evidence>
<dbReference type="InterPro" id="IPR009057">
    <property type="entry name" value="Homeodomain-like_sf"/>
</dbReference>
<dbReference type="PROSITE" id="PS50977">
    <property type="entry name" value="HTH_TETR_2"/>
    <property type="match status" value="1"/>
</dbReference>
<evidence type="ECO:0000259" key="4">
    <source>
        <dbReference type="PROSITE" id="PS50977"/>
    </source>
</evidence>
<accession>A0A6J6X2Y6</accession>
<organism evidence="5">
    <name type="scientific">freshwater metagenome</name>
    <dbReference type="NCBI Taxonomy" id="449393"/>
    <lineage>
        <taxon>unclassified sequences</taxon>
        <taxon>metagenomes</taxon>
        <taxon>ecological metagenomes</taxon>
    </lineage>
</organism>
<dbReference type="InterPro" id="IPR050109">
    <property type="entry name" value="HTH-type_TetR-like_transc_reg"/>
</dbReference>